<accession>A0AAU9X8Y3</accession>
<dbReference type="InterPro" id="IPR000742">
    <property type="entry name" value="EGF"/>
</dbReference>
<dbReference type="Gene3D" id="3.40.50.410">
    <property type="entry name" value="von Willebrand factor, type A domain"/>
    <property type="match status" value="1"/>
</dbReference>
<dbReference type="SUPFAM" id="SSF57196">
    <property type="entry name" value="EGF/Laminin"/>
    <property type="match status" value="1"/>
</dbReference>
<sequence>FLTDINECEFPTACHKDAYCNNYRGSYNCTCVSGYNGNGTVCLGPEKCKAPLDLIFLLDASGSVDASNYIKEKEFIKVVVSRYDVETVNKAAVIVFSEAASNVIPMGSETTPLSFALAVDDIPYDASYTRIDLALRLAYDEYFSGKKTRMRLRN</sequence>
<gene>
    <name evidence="8" type="ORF">PMEA_00019244</name>
</gene>
<evidence type="ECO:0000313" key="8">
    <source>
        <dbReference type="EMBL" id="CAH3140532.1"/>
    </source>
</evidence>
<evidence type="ECO:0000256" key="4">
    <source>
        <dbReference type="ARBA" id="ARBA00023157"/>
    </source>
</evidence>
<name>A0AAU9X8Y3_9CNID</name>
<proteinExistence type="predicted"/>
<dbReference type="InterPro" id="IPR001881">
    <property type="entry name" value="EGF-like_Ca-bd_dom"/>
</dbReference>
<dbReference type="InterPro" id="IPR036465">
    <property type="entry name" value="vWFA_dom_sf"/>
</dbReference>
<evidence type="ECO:0000259" key="7">
    <source>
        <dbReference type="PROSITE" id="PS50234"/>
    </source>
</evidence>
<dbReference type="EMBL" id="CALNXJ010000034">
    <property type="protein sequence ID" value="CAH3140532.1"/>
    <property type="molecule type" value="Genomic_DNA"/>
</dbReference>
<evidence type="ECO:0000256" key="5">
    <source>
        <dbReference type="PROSITE-ProRule" id="PRU00076"/>
    </source>
</evidence>
<keyword evidence="9" id="KW-1185">Reference proteome</keyword>
<dbReference type="Pfam" id="PF07645">
    <property type="entry name" value="EGF_CA"/>
    <property type="match status" value="1"/>
</dbReference>
<dbReference type="PROSITE" id="PS50234">
    <property type="entry name" value="VWFA"/>
    <property type="match status" value="1"/>
</dbReference>
<evidence type="ECO:0000256" key="1">
    <source>
        <dbReference type="ARBA" id="ARBA00022536"/>
    </source>
</evidence>
<feature type="domain" description="EGF-like" evidence="6">
    <location>
        <begin position="4"/>
        <end position="43"/>
    </location>
</feature>
<keyword evidence="4" id="KW-1015">Disulfide bond</keyword>
<comment type="caution">
    <text evidence="8">The sequence shown here is derived from an EMBL/GenBank/DDBJ whole genome shotgun (WGS) entry which is preliminary data.</text>
</comment>
<dbReference type="SMART" id="SM00179">
    <property type="entry name" value="EGF_CA"/>
    <property type="match status" value="1"/>
</dbReference>
<dbReference type="CDD" id="cd00054">
    <property type="entry name" value="EGF_CA"/>
    <property type="match status" value="1"/>
</dbReference>
<evidence type="ECO:0000256" key="2">
    <source>
        <dbReference type="ARBA" id="ARBA00022729"/>
    </source>
</evidence>
<organism evidence="8 9">
    <name type="scientific">Pocillopora meandrina</name>
    <dbReference type="NCBI Taxonomy" id="46732"/>
    <lineage>
        <taxon>Eukaryota</taxon>
        <taxon>Metazoa</taxon>
        <taxon>Cnidaria</taxon>
        <taxon>Anthozoa</taxon>
        <taxon>Hexacorallia</taxon>
        <taxon>Scleractinia</taxon>
        <taxon>Astrocoeniina</taxon>
        <taxon>Pocilloporidae</taxon>
        <taxon>Pocillopora</taxon>
    </lineage>
</organism>
<dbReference type="InterPro" id="IPR018097">
    <property type="entry name" value="EGF_Ca-bd_CS"/>
</dbReference>
<dbReference type="GO" id="GO:0005509">
    <property type="term" value="F:calcium ion binding"/>
    <property type="evidence" value="ECO:0007669"/>
    <property type="project" value="InterPro"/>
</dbReference>
<reference evidence="8 9" key="1">
    <citation type="submission" date="2022-05" db="EMBL/GenBank/DDBJ databases">
        <authorList>
            <consortium name="Genoscope - CEA"/>
            <person name="William W."/>
        </authorList>
    </citation>
    <scope>NUCLEOTIDE SEQUENCE [LARGE SCALE GENOMIC DNA]</scope>
</reference>
<dbReference type="PROSITE" id="PS00010">
    <property type="entry name" value="ASX_HYDROXYL"/>
    <property type="match status" value="1"/>
</dbReference>
<dbReference type="SUPFAM" id="SSF53300">
    <property type="entry name" value="vWA-like"/>
    <property type="match status" value="1"/>
</dbReference>
<dbReference type="PROSITE" id="PS50026">
    <property type="entry name" value="EGF_3"/>
    <property type="match status" value="1"/>
</dbReference>
<dbReference type="PROSITE" id="PS01187">
    <property type="entry name" value="EGF_CA"/>
    <property type="match status" value="1"/>
</dbReference>
<evidence type="ECO:0000259" key="6">
    <source>
        <dbReference type="PROSITE" id="PS50026"/>
    </source>
</evidence>
<evidence type="ECO:0000313" key="9">
    <source>
        <dbReference type="Proteomes" id="UP001159428"/>
    </source>
</evidence>
<dbReference type="InterPro" id="IPR002035">
    <property type="entry name" value="VWF_A"/>
</dbReference>
<dbReference type="Gene3D" id="2.10.25.10">
    <property type="entry name" value="Laminin"/>
    <property type="match status" value="1"/>
</dbReference>
<dbReference type="AlphaFoldDB" id="A0AAU9X8Y3"/>
<feature type="non-terminal residue" evidence="8">
    <location>
        <position position="1"/>
    </location>
</feature>
<dbReference type="PROSITE" id="PS01186">
    <property type="entry name" value="EGF_2"/>
    <property type="match status" value="1"/>
</dbReference>
<evidence type="ECO:0000256" key="3">
    <source>
        <dbReference type="ARBA" id="ARBA00022737"/>
    </source>
</evidence>
<feature type="domain" description="VWFA" evidence="7">
    <location>
        <begin position="53"/>
        <end position="154"/>
    </location>
</feature>
<protein>
    <submittedName>
        <fullName evidence="8">Uncharacterized protein</fullName>
    </submittedName>
</protein>
<dbReference type="FunFam" id="2.10.25.10:FF:000038">
    <property type="entry name" value="Fibrillin 2"/>
    <property type="match status" value="1"/>
</dbReference>
<dbReference type="InterPro" id="IPR000152">
    <property type="entry name" value="EGF-type_Asp/Asn_hydroxyl_site"/>
</dbReference>
<dbReference type="PANTHER" id="PTHR24020:SF20">
    <property type="entry name" value="PH DOMAIN-CONTAINING PROTEIN"/>
    <property type="match status" value="1"/>
</dbReference>
<comment type="caution">
    <text evidence="5">Lacks conserved residue(s) required for the propagation of feature annotation.</text>
</comment>
<keyword evidence="3" id="KW-0677">Repeat</keyword>
<dbReference type="Proteomes" id="UP001159428">
    <property type="component" value="Unassembled WGS sequence"/>
</dbReference>
<dbReference type="PANTHER" id="PTHR24020">
    <property type="entry name" value="COLLAGEN ALPHA"/>
    <property type="match status" value="1"/>
</dbReference>
<dbReference type="InterPro" id="IPR049883">
    <property type="entry name" value="NOTCH1_EGF-like"/>
</dbReference>
<dbReference type="InterPro" id="IPR050525">
    <property type="entry name" value="ECM_Assembly_Org"/>
</dbReference>
<keyword evidence="1 5" id="KW-0245">EGF-like domain</keyword>
<dbReference type="Pfam" id="PF00092">
    <property type="entry name" value="VWA"/>
    <property type="match status" value="1"/>
</dbReference>
<keyword evidence="2" id="KW-0732">Signal</keyword>